<dbReference type="InterPro" id="IPR003661">
    <property type="entry name" value="HisK_dim/P_dom"/>
</dbReference>
<dbReference type="InterPro" id="IPR000700">
    <property type="entry name" value="PAS-assoc_C"/>
</dbReference>
<accession>A0A364NUU0</accession>
<dbReference type="Pfam" id="PF00512">
    <property type="entry name" value="HisKA"/>
    <property type="match status" value="1"/>
</dbReference>
<dbReference type="PROSITE" id="PS50113">
    <property type="entry name" value="PAC"/>
    <property type="match status" value="1"/>
</dbReference>
<dbReference type="PROSITE" id="PS50112">
    <property type="entry name" value="PAS"/>
    <property type="match status" value="1"/>
</dbReference>
<evidence type="ECO:0000259" key="10">
    <source>
        <dbReference type="PROSITE" id="PS50109"/>
    </source>
</evidence>
<evidence type="ECO:0000256" key="1">
    <source>
        <dbReference type="ARBA" id="ARBA00000085"/>
    </source>
</evidence>
<dbReference type="PANTHER" id="PTHR43065:SF10">
    <property type="entry name" value="PEROXIDE STRESS-ACTIVATED HISTIDINE KINASE MAK3"/>
    <property type="match status" value="1"/>
</dbReference>
<dbReference type="SUPFAM" id="SSF55874">
    <property type="entry name" value="ATPase domain of HSP90 chaperone/DNA topoisomerase II/histidine kinase"/>
    <property type="match status" value="1"/>
</dbReference>
<keyword evidence="3" id="KW-0597">Phosphoprotein</keyword>
<evidence type="ECO:0000256" key="3">
    <source>
        <dbReference type="ARBA" id="ARBA00022553"/>
    </source>
</evidence>
<dbReference type="SUPFAM" id="SSF55785">
    <property type="entry name" value="PYP-like sensor domain (PAS domain)"/>
    <property type="match status" value="1"/>
</dbReference>
<evidence type="ECO:0000256" key="7">
    <source>
        <dbReference type="ARBA" id="ARBA00022840"/>
    </source>
</evidence>
<dbReference type="Gene3D" id="3.30.450.20">
    <property type="entry name" value="PAS domain"/>
    <property type="match status" value="1"/>
</dbReference>
<evidence type="ECO:0000256" key="2">
    <source>
        <dbReference type="ARBA" id="ARBA00012438"/>
    </source>
</evidence>
<keyword evidence="14" id="KW-1185">Reference proteome</keyword>
<dbReference type="InterPro" id="IPR005467">
    <property type="entry name" value="His_kinase_dom"/>
</dbReference>
<keyword evidence="8" id="KW-0902">Two-component regulatory system</keyword>
<dbReference type="RefSeq" id="WP_112146666.1">
    <property type="nucleotide sequence ID" value="NZ_PGTO01000016.1"/>
</dbReference>
<dbReference type="GO" id="GO:0000155">
    <property type="term" value="F:phosphorelay sensor kinase activity"/>
    <property type="evidence" value="ECO:0007669"/>
    <property type="project" value="InterPro"/>
</dbReference>
<dbReference type="InterPro" id="IPR036890">
    <property type="entry name" value="HATPase_C_sf"/>
</dbReference>
<evidence type="ECO:0000313" key="13">
    <source>
        <dbReference type="EMBL" id="RAU20848.1"/>
    </source>
</evidence>
<feature type="domain" description="PAS" evidence="11">
    <location>
        <begin position="287"/>
        <end position="359"/>
    </location>
</feature>
<dbReference type="Gene3D" id="3.30.565.10">
    <property type="entry name" value="Histidine kinase-like ATPase, C-terminal domain"/>
    <property type="match status" value="1"/>
</dbReference>
<dbReference type="InterPro" id="IPR036097">
    <property type="entry name" value="HisK_dim/P_sf"/>
</dbReference>
<dbReference type="SUPFAM" id="SSF47384">
    <property type="entry name" value="Homodimeric domain of signal transducing histidine kinase"/>
    <property type="match status" value="1"/>
</dbReference>
<reference evidence="13 14" key="1">
    <citation type="submission" date="2017-11" db="EMBL/GenBank/DDBJ databases">
        <title>Draft genome sequence of magnetotactic bacterium Magnetospirillum kuznetsovii LBB-42.</title>
        <authorList>
            <person name="Grouzdev D.S."/>
            <person name="Rysina M.S."/>
            <person name="Baslerov R.V."/>
            <person name="Koziaeva V."/>
        </authorList>
    </citation>
    <scope>NUCLEOTIDE SEQUENCE [LARGE SCALE GENOMIC DNA]</scope>
    <source>
        <strain evidence="13 14">LBB-42</strain>
    </source>
</reference>
<comment type="caution">
    <text evidence="13">The sequence shown here is derived from an EMBL/GenBank/DDBJ whole genome shotgun (WGS) entry which is preliminary data.</text>
</comment>
<dbReference type="InterPro" id="IPR004358">
    <property type="entry name" value="Sig_transdc_His_kin-like_C"/>
</dbReference>
<dbReference type="EMBL" id="PGTO01000016">
    <property type="protein sequence ID" value="RAU20848.1"/>
    <property type="molecule type" value="Genomic_DNA"/>
</dbReference>
<dbReference type="GO" id="GO:0005524">
    <property type="term" value="F:ATP binding"/>
    <property type="evidence" value="ECO:0007669"/>
    <property type="project" value="UniProtKB-KW"/>
</dbReference>
<dbReference type="SMART" id="SM00091">
    <property type="entry name" value="PAS"/>
    <property type="match status" value="1"/>
</dbReference>
<keyword evidence="7" id="KW-0067">ATP-binding</keyword>
<dbReference type="OrthoDB" id="9795133at2"/>
<dbReference type="AlphaFoldDB" id="A0A364NUU0"/>
<dbReference type="EC" id="2.7.13.3" evidence="2"/>
<keyword evidence="9" id="KW-0812">Transmembrane</keyword>
<sequence length="651" mass="71861">MISLQPFRGRDAIQIMPLIAMGLVVMLLGVLLWLLHHNEMEDEYRALIQDILWVEQNLHFNLESDVERLGQLAELAGREGFGADSFGFQARSLLGNSPELERIILRQADGAAFRTVPPGDGDPDKGTDPEWRNTFTLIRTLGREVFGSPYLNEGRGTLFEAQVPVFRGGQFVGAVVGVFSLDALLAHHVPWWFAQTYQLEVMDGNGAILAGRSKVQAAETGQSHSLRFEPPGQGLTLVATVQRSDPHLLRNILAAAILALALSAVWSLWAVRRHLRRRLAAEQALRAEHAFRKAMEDSLTVGMRARDLAGRITYVNPAFCRMVGWKAEDLVGRLPPMPYWVPEDIEQAFALHQAVLRGDAPPDGFEMVFQRENGERFNALIYEAPLIDADGSHTGWMASVLDVTERKRAEELGRQHQEKLQRTSRLITMGEMASTLAHELNQPLSAIASYATGCLNRLAAGDAQVDELTTPLTKLGVQAQRAGHIIRRIHDFVRKSDPLVAPCAINDVVEGAIGFLEAEARKRSIRVDLALDPASPKVDADRILIEQVVLNLARNAMEAMGQSSRSNRLLSVSVESRDGIAHVRFADHGPGIPVDVAESLFTPFFTTKAEGMGMGLNICRSIIESHRGRLWFEPNPDGGAVFLFTLPESSS</sequence>
<comment type="catalytic activity">
    <reaction evidence="1">
        <text>ATP + protein L-histidine = ADP + protein N-phospho-L-histidine.</text>
        <dbReference type="EC" id="2.7.13.3"/>
    </reaction>
</comment>
<keyword evidence="9" id="KW-1133">Transmembrane helix</keyword>
<evidence type="ECO:0000256" key="4">
    <source>
        <dbReference type="ARBA" id="ARBA00022679"/>
    </source>
</evidence>
<evidence type="ECO:0000259" key="12">
    <source>
        <dbReference type="PROSITE" id="PS50113"/>
    </source>
</evidence>
<evidence type="ECO:0000256" key="8">
    <source>
        <dbReference type="ARBA" id="ARBA00023012"/>
    </source>
</evidence>
<dbReference type="PROSITE" id="PS50109">
    <property type="entry name" value="HIS_KIN"/>
    <property type="match status" value="1"/>
</dbReference>
<gene>
    <name evidence="13" type="ORF">CU669_16390</name>
</gene>
<dbReference type="InterPro" id="IPR000014">
    <property type="entry name" value="PAS"/>
</dbReference>
<organism evidence="13 14">
    <name type="scientific">Paramagnetospirillum kuznetsovii</name>
    <dbReference type="NCBI Taxonomy" id="2053833"/>
    <lineage>
        <taxon>Bacteria</taxon>
        <taxon>Pseudomonadati</taxon>
        <taxon>Pseudomonadota</taxon>
        <taxon>Alphaproteobacteria</taxon>
        <taxon>Rhodospirillales</taxon>
        <taxon>Magnetospirillaceae</taxon>
        <taxon>Paramagnetospirillum</taxon>
    </lineage>
</organism>
<dbReference type="Proteomes" id="UP000251075">
    <property type="component" value="Unassembled WGS sequence"/>
</dbReference>
<feature type="transmembrane region" description="Helical" evidence="9">
    <location>
        <begin position="252"/>
        <end position="271"/>
    </location>
</feature>
<dbReference type="PRINTS" id="PR00344">
    <property type="entry name" value="BCTRLSENSOR"/>
</dbReference>
<dbReference type="Pfam" id="PF02518">
    <property type="entry name" value="HATPase_c"/>
    <property type="match status" value="1"/>
</dbReference>
<evidence type="ECO:0000256" key="5">
    <source>
        <dbReference type="ARBA" id="ARBA00022741"/>
    </source>
</evidence>
<dbReference type="CDD" id="cd00082">
    <property type="entry name" value="HisKA"/>
    <property type="match status" value="1"/>
</dbReference>
<dbReference type="InterPro" id="IPR013767">
    <property type="entry name" value="PAS_fold"/>
</dbReference>
<dbReference type="SMART" id="SM00388">
    <property type="entry name" value="HisKA"/>
    <property type="match status" value="1"/>
</dbReference>
<evidence type="ECO:0000313" key="14">
    <source>
        <dbReference type="Proteomes" id="UP000251075"/>
    </source>
</evidence>
<dbReference type="NCBIfam" id="TIGR00229">
    <property type="entry name" value="sensory_box"/>
    <property type="match status" value="1"/>
</dbReference>
<evidence type="ECO:0000256" key="9">
    <source>
        <dbReference type="SAM" id="Phobius"/>
    </source>
</evidence>
<feature type="transmembrane region" description="Helical" evidence="9">
    <location>
        <begin position="12"/>
        <end position="35"/>
    </location>
</feature>
<evidence type="ECO:0000259" key="11">
    <source>
        <dbReference type="PROSITE" id="PS50112"/>
    </source>
</evidence>
<keyword evidence="6 13" id="KW-0418">Kinase</keyword>
<dbReference type="CDD" id="cd00130">
    <property type="entry name" value="PAS"/>
    <property type="match status" value="1"/>
</dbReference>
<protein>
    <recommendedName>
        <fullName evidence="2">histidine kinase</fullName>
        <ecNumber evidence="2">2.7.13.3</ecNumber>
    </recommendedName>
</protein>
<dbReference type="GO" id="GO:0006355">
    <property type="term" value="P:regulation of DNA-templated transcription"/>
    <property type="evidence" value="ECO:0007669"/>
    <property type="project" value="InterPro"/>
</dbReference>
<dbReference type="SMART" id="SM00387">
    <property type="entry name" value="HATPase_c"/>
    <property type="match status" value="1"/>
</dbReference>
<dbReference type="Pfam" id="PF00989">
    <property type="entry name" value="PAS"/>
    <property type="match status" value="1"/>
</dbReference>
<dbReference type="InterPro" id="IPR003594">
    <property type="entry name" value="HATPase_dom"/>
</dbReference>
<keyword evidence="9" id="KW-0472">Membrane</keyword>
<keyword evidence="4" id="KW-0808">Transferase</keyword>
<keyword evidence="5" id="KW-0547">Nucleotide-binding</keyword>
<feature type="domain" description="PAC" evidence="12">
    <location>
        <begin position="363"/>
        <end position="415"/>
    </location>
</feature>
<dbReference type="InterPro" id="IPR035965">
    <property type="entry name" value="PAS-like_dom_sf"/>
</dbReference>
<feature type="domain" description="Histidine kinase" evidence="10">
    <location>
        <begin position="435"/>
        <end position="650"/>
    </location>
</feature>
<dbReference type="PANTHER" id="PTHR43065">
    <property type="entry name" value="SENSOR HISTIDINE KINASE"/>
    <property type="match status" value="1"/>
</dbReference>
<evidence type="ECO:0000256" key="6">
    <source>
        <dbReference type="ARBA" id="ARBA00022777"/>
    </source>
</evidence>
<name>A0A364NUU0_9PROT</name>
<dbReference type="Gene3D" id="1.10.287.130">
    <property type="match status" value="1"/>
</dbReference>
<proteinExistence type="predicted"/>